<sequence length="643" mass="76230">MKAVLVALNAKYIHSNLGVYCLYAYSRKKGISSDELVYREFTINQEMDDILGALYKEKPDLIGFSCYIWNIEEIKEMARELHKILPDTAIWFGGPEVSYDAGKVLEQNPYLSGVFVGEGEVSFYEVLRYYQKKEANQVLLPQKEEWAKKEQTEQTNDQKKSNAQKNDSIKTLEQIEGIAYRKQSGKEDTEAQKFIKSSDNASEKTEIIITKARPCMSLDDVVFPYHDMKDLKNRIVYYETSRGCPYGCSYCLSSVEKNVRFRSMELVKKELQFFLDQKVPQVKFVDRTFNCNEKHTMEIWQYIKEHDNGITNFHFELSADILTKKEIEYVHTFRDGLVQFEIGVQSTNPDTIQAIHRKMDLDRLKENVAMVHQERNIHQHLDLIAGLPYEDLQSFHRSFNDVYAMQPDQLQLGFLKVLKGSPMHRMAKEYGIQYHSKPPYEVLSTTWLPYEDVRTLKGIEEVVERYYNSLQFESSLHYLVEQEQDAFVFFEKLALFFTQNGYFNVKQSRMQNYEILYAFAKKEQRNVDIVKELLIYDLYARENVKKEPDFLENRMLTEEKKEKLRAFYQSEAQREKYLPDYPDYNWKQVMRMTHMEWFSYDIVQYLQDGILHEKKTLVLFDYQKRNPLSYQAKVQIVREQVTE</sequence>
<keyword evidence="4" id="KW-0408">Iron</keyword>
<evidence type="ECO:0000259" key="7">
    <source>
        <dbReference type="PROSITE" id="PS51918"/>
    </source>
</evidence>
<dbReference type="SFLD" id="SFLDS00029">
    <property type="entry name" value="Radical_SAM"/>
    <property type="match status" value="1"/>
</dbReference>
<evidence type="ECO:0000313" key="8">
    <source>
        <dbReference type="EMBL" id="MBC8556325.1"/>
    </source>
</evidence>
<organism evidence="8 9">
    <name type="scientific">Jutongia hominis</name>
    <dbReference type="NCBI Taxonomy" id="2763664"/>
    <lineage>
        <taxon>Bacteria</taxon>
        <taxon>Bacillati</taxon>
        <taxon>Bacillota</taxon>
        <taxon>Clostridia</taxon>
        <taxon>Lachnospirales</taxon>
        <taxon>Lachnospiraceae</taxon>
        <taxon>Jutongia</taxon>
    </lineage>
</organism>
<feature type="domain" description="Radical SAM core" evidence="7">
    <location>
        <begin position="230"/>
        <end position="460"/>
    </location>
</feature>
<dbReference type="Gene3D" id="3.40.50.280">
    <property type="entry name" value="Cobalamin-binding domain"/>
    <property type="match status" value="1"/>
</dbReference>
<dbReference type="InterPro" id="IPR058240">
    <property type="entry name" value="rSAM_sf"/>
</dbReference>
<evidence type="ECO:0000256" key="5">
    <source>
        <dbReference type="ARBA" id="ARBA00023014"/>
    </source>
</evidence>
<dbReference type="PANTHER" id="PTHR43409:SF16">
    <property type="entry name" value="SLR0320 PROTEIN"/>
    <property type="match status" value="1"/>
</dbReference>
<protein>
    <submittedName>
        <fullName evidence="8">DUF4080 domain-containing protein</fullName>
    </submittedName>
</protein>
<evidence type="ECO:0000256" key="4">
    <source>
        <dbReference type="ARBA" id="ARBA00023004"/>
    </source>
</evidence>
<dbReference type="Pfam" id="PF13311">
    <property type="entry name" value="DUF4080"/>
    <property type="match status" value="1"/>
</dbReference>
<keyword evidence="9" id="KW-1185">Reference proteome</keyword>
<dbReference type="CDD" id="cd01335">
    <property type="entry name" value="Radical_SAM"/>
    <property type="match status" value="1"/>
</dbReference>
<dbReference type="RefSeq" id="WP_249302376.1">
    <property type="nucleotide sequence ID" value="NZ_JACRSW010000001.1"/>
</dbReference>
<comment type="cofactor">
    <cofactor evidence="1">
        <name>[4Fe-4S] cluster</name>
        <dbReference type="ChEBI" id="CHEBI:49883"/>
    </cofactor>
</comment>
<dbReference type="Pfam" id="PF02310">
    <property type="entry name" value="B12-binding"/>
    <property type="match status" value="1"/>
</dbReference>
<keyword evidence="5" id="KW-0411">Iron-sulfur</keyword>
<dbReference type="Gene3D" id="3.80.30.20">
    <property type="entry name" value="tm_1862 like domain"/>
    <property type="match status" value="1"/>
</dbReference>
<proteinExistence type="predicted"/>
<dbReference type="InterPro" id="IPR036724">
    <property type="entry name" value="Cobalamin-bd_sf"/>
</dbReference>
<dbReference type="PROSITE" id="PS51918">
    <property type="entry name" value="RADICAL_SAM"/>
    <property type="match status" value="1"/>
</dbReference>
<dbReference type="PANTHER" id="PTHR43409">
    <property type="entry name" value="ANAEROBIC MAGNESIUM-PROTOPORPHYRIN IX MONOMETHYL ESTER CYCLASE-RELATED"/>
    <property type="match status" value="1"/>
</dbReference>
<dbReference type="SFLD" id="SFLDG01123">
    <property type="entry name" value="methyltransferase_(Class_B)"/>
    <property type="match status" value="1"/>
</dbReference>
<evidence type="ECO:0000256" key="1">
    <source>
        <dbReference type="ARBA" id="ARBA00001966"/>
    </source>
</evidence>
<dbReference type="PROSITE" id="PS51332">
    <property type="entry name" value="B12_BINDING"/>
    <property type="match status" value="1"/>
</dbReference>
<dbReference type="SUPFAM" id="SSF102114">
    <property type="entry name" value="Radical SAM enzymes"/>
    <property type="match status" value="1"/>
</dbReference>
<comment type="caution">
    <text evidence="8">The sequence shown here is derived from an EMBL/GenBank/DDBJ whole genome shotgun (WGS) entry which is preliminary data.</text>
</comment>
<feature type="domain" description="B12-binding" evidence="6">
    <location>
        <begin position="1"/>
        <end position="137"/>
    </location>
</feature>
<reference evidence="8 9" key="1">
    <citation type="submission" date="2020-08" db="EMBL/GenBank/DDBJ databases">
        <title>Genome public.</title>
        <authorList>
            <person name="Liu C."/>
            <person name="Sun Q."/>
        </authorList>
    </citation>
    <scope>NUCLEOTIDE SEQUENCE [LARGE SCALE GENOMIC DNA]</scope>
    <source>
        <strain evidence="8 9">BX3</strain>
    </source>
</reference>
<dbReference type="InterPro" id="IPR023404">
    <property type="entry name" value="rSAM_horseshoe"/>
</dbReference>
<dbReference type="SUPFAM" id="SSF52242">
    <property type="entry name" value="Cobalamin (vitamin B12)-binding domain"/>
    <property type="match status" value="1"/>
</dbReference>
<dbReference type="InterPro" id="IPR006158">
    <property type="entry name" value="Cobalamin-bd"/>
</dbReference>
<dbReference type="EMBL" id="JACRSW010000001">
    <property type="protein sequence ID" value="MBC8556325.1"/>
    <property type="molecule type" value="Genomic_DNA"/>
</dbReference>
<dbReference type="Pfam" id="PF04055">
    <property type="entry name" value="Radical_SAM"/>
    <property type="match status" value="1"/>
</dbReference>
<dbReference type="InterPro" id="IPR006638">
    <property type="entry name" value="Elp3/MiaA/NifB-like_rSAM"/>
</dbReference>
<evidence type="ECO:0000256" key="3">
    <source>
        <dbReference type="ARBA" id="ARBA00022723"/>
    </source>
</evidence>
<dbReference type="SMART" id="SM00729">
    <property type="entry name" value="Elp3"/>
    <property type="match status" value="1"/>
</dbReference>
<keyword evidence="2" id="KW-0949">S-adenosyl-L-methionine</keyword>
<evidence type="ECO:0000259" key="6">
    <source>
        <dbReference type="PROSITE" id="PS51332"/>
    </source>
</evidence>
<gene>
    <name evidence="8" type="ORF">H8700_01115</name>
</gene>
<name>A0ABR7MSA2_9FIRM</name>
<dbReference type="InterPro" id="IPR034466">
    <property type="entry name" value="Methyltransferase_Class_B"/>
</dbReference>
<dbReference type="CDD" id="cd02068">
    <property type="entry name" value="radical_SAM_B12_BD"/>
    <property type="match status" value="1"/>
</dbReference>
<dbReference type="InterPro" id="IPR051198">
    <property type="entry name" value="BchE-like"/>
</dbReference>
<keyword evidence="3" id="KW-0479">Metal-binding</keyword>
<dbReference type="SFLD" id="SFLDG01082">
    <property type="entry name" value="B12-binding_domain_containing"/>
    <property type="match status" value="1"/>
</dbReference>
<dbReference type="InterPro" id="IPR007197">
    <property type="entry name" value="rSAM"/>
</dbReference>
<evidence type="ECO:0000313" key="9">
    <source>
        <dbReference type="Proteomes" id="UP000637513"/>
    </source>
</evidence>
<dbReference type="Proteomes" id="UP000637513">
    <property type="component" value="Unassembled WGS sequence"/>
</dbReference>
<dbReference type="InterPro" id="IPR025288">
    <property type="entry name" value="DUF4080"/>
</dbReference>
<accession>A0ABR7MSA2</accession>
<evidence type="ECO:0000256" key="2">
    <source>
        <dbReference type="ARBA" id="ARBA00022691"/>
    </source>
</evidence>